<dbReference type="NCBIfam" id="TIGR00229">
    <property type="entry name" value="sensory_box"/>
    <property type="match status" value="1"/>
</dbReference>
<dbReference type="Proteomes" id="UP000029481">
    <property type="component" value="Chromosome"/>
</dbReference>
<dbReference type="InterPro" id="IPR001633">
    <property type="entry name" value="EAL_dom"/>
</dbReference>
<dbReference type="InterPro" id="IPR035919">
    <property type="entry name" value="EAL_sf"/>
</dbReference>
<dbReference type="SUPFAM" id="SSF55785">
    <property type="entry name" value="PYP-like sensor domain (PAS domain)"/>
    <property type="match status" value="1"/>
</dbReference>
<dbReference type="PANTHER" id="PTHR44757">
    <property type="entry name" value="DIGUANYLATE CYCLASE DGCP"/>
    <property type="match status" value="1"/>
</dbReference>
<dbReference type="PROSITE" id="PS50113">
    <property type="entry name" value="PAC"/>
    <property type="match status" value="1"/>
</dbReference>
<sequence>MRTESLTDIAYRHFVESVKDYAIYMLNVDGTVATWNEGALRAKGYRREEIVGQYFGAFYSDAEQKSGLPERNLNIALKNGKFEGEGWRYRKDGTRFWAHVVIDAIYDEHQTLLGFAKITRDISEQKVVIDKISWLARYDALTGLPNRVEFFSFVEKLFTESDYNRIAICTVDLDKFKEINDIEGHLVGDQLLQRVSSSVLKAIEKDEIVARFGGDEFVAAKPYNHDDELRNFTERLHGCFVGKQFFAHSEITVSASIGVAVYPDDATDINTLISNSDLAMYRAKANLDNKICWYEKDMDEKTRLRNLMAADIRRGIKEGQFFIHYQEKRSLKDKAITGYEALLRWNHPEQGLIPPDEFIPIAEESGAIVPLGYWVIETVCKESLANKLDKKVSINISPVQLRNLSFIDNVRDILMRTAWPITLLEFEVTETAFIINKKLTFNILHQFQKMGISIALDDFGTGYSSLSTLREFHFDVIKLDRSFLTNVESNFQARSFVRAIISLGNSINTPLIAEGVETKEQLRILEEEGCTEIQGFLFGQPVDIKNIHR</sequence>
<accession>A0A089PX16</accession>
<dbReference type="NCBIfam" id="TIGR00254">
    <property type="entry name" value="GGDEF"/>
    <property type="match status" value="1"/>
</dbReference>
<evidence type="ECO:0000259" key="2">
    <source>
        <dbReference type="PROSITE" id="PS50113"/>
    </source>
</evidence>
<dbReference type="Gene3D" id="3.20.20.450">
    <property type="entry name" value="EAL domain"/>
    <property type="match status" value="1"/>
</dbReference>
<dbReference type="SMART" id="SM00086">
    <property type="entry name" value="PAC"/>
    <property type="match status" value="1"/>
</dbReference>
<dbReference type="SMART" id="SM00052">
    <property type="entry name" value="EAL"/>
    <property type="match status" value="1"/>
</dbReference>
<gene>
    <name evidence="5" type="ORF">JT31_02220</name>
</gene>
<dbReference type="CDD" id="cd01948">
    <property type="entry name" value="EAL"/>
    <property type="match status" value="1"/>
</dbReference>
<keyword evidence="6" id="KW-1185">Reference proteome</keyword>
<dbReference type="Pfam" id="PF00563">
    <property type="entry name" value="EAL"/>
    <property type="match status" value="1"/>
</dbReference>
<dbReference type="SUPFAM" id="SSF141868">
    <property type="entry name" value="EAL domain-like"/>
    <property type="match status" value="1"/>
</dbReference>
<feature type="domain" description="GGDEF" evidence="4">
    <location>
        <begin position="164"/>
        <end position="296"/>
    </location>
</feature>
<reference evidence="5 6" key="1">
    <citation type="submission" date="2014-09" db="EMBL/GenBank/DDBJ databases">
        <title>Cedecea neteri SSMD04 Genome Sequencing.</title>
        <authorList>
            <person name="Tan J.-Y."/>
        </authorList>
    </citation>
    <scope>NUCLEOTIDE SEQUENCE [LARGE SCALE GENOMIC DNA]</scope>
    <source>
        <strain evidence="5 6">SSMD04</strain>
    </source>
</reference>
<dbReference type="InterPro" id="IPR000160">
    <property type="entry name" value="GGDEF_dom"/>
</dbReference>
<dbReference type="Pfam" id="PF00990">
    <property type="entry name" value="GGDEF"/>
    <property type="match status" value="1"/>
</dbReference>
<evidence type="ECO:0000313" key="5">
    <source>
        <dbReference type="EMBL" id="AIR03471.1"/>
    </source>
</evidence>
<dbReference type="InterPro" id="IPR043128">
    <property type="entry name" value="Rev_trsase/Diguanyl_cyclase"/>
</dbReference>
<dbReference type="Gene3D" id="3.30.70.270">
    <property type="match status" value="1"/>
</dbReference>
<dbReference type="CDD" id="cd01949">
    <property type="entry name" value="GGDEF"/>
    <property type="match status" value="1"/>
</dbReference>
<dbReference type="OrthoDB" id="9804951at2"/>
<dbReference type="KEGG" id="cnt:JT31_02220"/>
<dbReference type="SUPFAM" id="SSF55073">
    <property type="entry name" value="Nucleotide cyclase"/>
    <property type="match status" value="1"/>
</dbReference>
<feature type="domain" description="EAL" evidence="3">
    <location>
        <begin position="305"/>
        <end position="549"/>
    </location>
</feature>
<dbReference type="EMBL" id="CP009451">
    <property type="protein sequence ID" value="AIR03471.1"/>
    <property type="molecule type" value="Genomic_DNA"/>
</dbReference>
<dbReference type="InterPro" id="IPR000700">
    <property type="entry name" value="PAS-assoc_C"/>
</dbReference>
<dbReference type="InterPro" id="IPR001610">
    <property type="entry name" value="PAC"/>
</dbReference>
<dbReference type="Pfam" id="PF13426">
    <property type="entry name" value="PAS_9"/>
    <property type="match status" value="1"/>
</dbReference>
<evidence type="ECO:0000259" key="4">
    <source>
        <dbReference type="PROSITE" id="PS50887"/>
    </source>
</evidence>
<evidence type="ECO:0000313" key="6">
    <source>
        <dbReference type="Proteomes" id="UP000029481"/>
    </source>
</evidence>
<organism evidence="5 6">
    <name type="scientific">Cedecea neteri</name>
    <dbReference type="NCBI Taxonomy" id="158822"/>
    <lineage>
        <taxon>Bacteria</taxon>
        <taxon>Pseudomonadati</taxon>
        <taxon>Pseudomonadota</taxon>
        <taxon>Gammaproteobacteria</taxon>
        <taxon>Enterobacterales</taxon>
        <taxon>Enterobacteriaceae</taxon>
        <taxon>Cedecea</taxon>
    </lineage>
</organism>
<dbReference type="CDD" id="cd00130">
    <property type="entry name" value="PAS"/>
    <property type="match status" value="1"/>
</dbReference>
<dbReference type="InterPro" id="IPR035965">
    <property type="entry name" value="PAS-like_dom_sf"/>
</dbReference>
<evidence type="ECO:0000259" key="3">
    <source>
        <dbReference type="PROSITE" id="PS50883"/>
    </source>
</evidence>
<dbReference type="InterPro" id="IPR029787">
    <property type="entry name" value="Nucleotide_cyclase"/>
</dbReference>
<dbReference type="AlphaFoldDB" id="A0A089PX16"/>
<proteinExistence type="predicted"/>
<dbReference type="InterPro" id="IPR052155">
    <property type="entry name" value="Biofilm_reg_signaling"/>
</dbReference>
<protein>
    <submittedName>
        <fullName evidence="5">Diguanylate cyclase</fullName>
    </submittedName>
</protein>
<dbReference type="InterPro" id="IPR000014">
    <property type="entry name" value="PAS"/>
</dbReference>
<dbReference type="Gene3D" id="3.30.450.20">
    <property type="entry name" value="PAS domain"/>
    <property type="match status" value="1"/>
</dbReference>
<feature type="domain" description="PAC" evidence="2">
    <location>
        <begin position="82"/>
        <end position="134"/>
    </location>
</feature>
<dbReference type="PROSITE" id="PS50112">
    <property type="entry name" value="PAS"/>
    <property type="match status" value="1"/>
</dbReference>
<dbReference type="SMART" id="SM00267">
    <property type="entry name" value="GGDEF"/>
    <property type="match status" value="1"/>
</dbReference>
<dbReference type="RefSeq" id="WP_038472827.1">
    <property type="nucleotide sequence ID" value="NZ_CP009451.1"/>
</dbReference>
<dbReference type="PANTHER" id="PTHR44757:SF2">
    <property type="entry name" value="BIOFILM ARCHITECTURE MAINTENANCE PROTEIN MBAA"/>
    <property type="match status" value="1"/>
</dbReference>
<dbReference type="PROSITE" id="PS50887">
    <property type="entry name" value="GGDEF"/>
    <property type="match status" value="1"/>
</dbReference>
<evidence type="ECO:0000259" key="1">
    <source>
        <dbReference type="PROSITE" id="PS50112"/>
    </source>
</evidence>
<feature type="domain" description="PAS" evidence="1">
    <location>
        <begin position="7"/>
        <end position="80"/>
    </location>
</feature>
<dbReference type="PROSITE" id="PS50883">
    <property type="entry name" value="EAL"/>
    <property type="match status" value="1"/>
</dbReference>
<name>A0A089PX16_9ENTR</name>